<dbReference type="Pfam" id="PF00046">
    <property type="entry name" value="Homeodomain"/>
    <property type="match status" value="1"/>
</dbReference>
<dbReference type="AlphaFoldDB" id="A0A284QNE5"/>
<reference evidence="5" key="1">
    <citation type="journal article" date="2017" name="Nat. Ecol. Evol.">
        <title>Genome expansion and lineage-specific genetic innovations in the forest pathogenic fungi Armillaria.</title>
        <authorList>
            <person name="Sipos G."/>
            <person name="Prasanna A.N."/>
            <person name="Walter M.C."/>
            <person name="O'Connor E."/>
            <person name="Balint B."/>
            <person name="Krizsan K."/>
            <person name="Kiss B."/>
            <person name="Hess J."/>
            <person name="Varga T."/>
            <person name="Slot J."/>
            <person name="Riley R."/>
            <person name="Boka B."/>
            <person name="Rigling D."/>
            <person name="Barry K."/>
            <person name="Lee J."/>
            <person name="Mihaltcheva S."/>
            <person name="LaButti K."/>
            <person name="Lipzen A."/>
            <person name="Waldron R."/>
            <person name="Moloney N.M."/>
            <person name="Sperisen C."/>
            <person name="Kredics L."/>
            <person name="Vagvoelgyi C."/>
            <person name="Patrignani A."/>
            <person name="Fitzpatrick D."/>
            <person name="Nagy I."/>
            <person name="Doyle S."/>
            <person name="Anderson J.B."/>
            <person name="Grigoriev I.V."/>
            <person name="Gueldener U."/>
            <person name="Muensterkoetter M."/>
            <person name="Nagy L.G."/>
        </authorList>
    </citation>
    <scope>NUCLEOTIDE SEQUENCE [LARGE SCALE GENOMIC DNA]</scope>
    <source>
        <strain evidence="5">C18/9</strain>
    </source>
</reference>
<dbReference type="PROSITE" id="PS50071">
    <property type="entry name" value="HOMEOBOX_2"/>
    <property type="match status" value="1"/>
</dbReference>
<dbReference type="Proteomes" id="UP000219338">
    <property type="component" value="Unassembled WGS sequence"/>
</dbReference>
<dbReference type="CDD" id="cd00086">
    <property type="entry name" value="homeodomain"/>
    <property type="match status" value="1"/>
</dbReference>
<accession>A0A284QNE5</accession>
<dbReference type="OMA" id="NELNTWR"/>
<keyword evidence="1 2" id="KW-0539">Nucleus</keyword>
<dbReference type="GO" id="GO:0005634">
    <property type="term" value="C:nucleus"/>
    <property type="evidence" value="ECO:0007669"/>
    <property type="project" value="UniProtKB-SubCell"/>
</dbReference>
<feature type="domain" description="Homeobox" evidence="3">
    <location>
        <begin position="64"/>
        <end position="124"/>
    </location>
</feature>
<organism evidence="4 5">
    <name type="scientific">Armillaria ostoyae</name>
    <name type="common">Armillaria root rot fungus</name>
    <dbReference type="NCBI Taxonomy" id="47428"/>
    <lineage>
        <taxon>Eukaryota</taxon>
        <taxon>Fungi</taxon>
        <taxon>Dikarya</taxon>
        <taxon>Basidiomycota</taxon>
        <taxon>Agaricomycotina</taxon>
        <taxon>Agaricomycetes</taxon>
        <taxon>Agaricomycetidae</taxon>
        <taxon>Agaricales</taxon>
        <taxon>Marasmiineae</taxon>
        <taxon>Physalacriaceae</taxon>
        <taxon>Armillaria</taxon>
    </lineage>
</organism>
<comment type="subcellular location">
    <subcellularLocation>
        <location evidence="1 2">Nucleus</location>
    </subcellularLocation>
</comment>
<dbReference type="GO" id="GO:0003677">
    <property type="term" value="F:DNA binding"/>
    <property type="evidence" value="ECO:0007669"/>
    <property type="project" value="UniProtKB-UniRule"/>
</dbReference>
<dbReference type="OrthoDB" id="6159439at2759"/>
<evidence type="ECO:0000313" key="4">
    <source>
        <dbReference type="EMBL" id="SJK97985.1"/>
    </source>
</evidence>
<sequence>MPPELLNDQQIEFLENELNTWRRLGMSRPPKKQSLMASLHVSKLGREVSSQEVGRWFSNRIKDERGEPRQTKKTPEQIAALEASFEMDCTPSVQEQIRLIEETGLTRRQIVAWFDYQRKKLEDEPGVYVERYYPSEQERRAMTTHAHQAAAQWRVSKGWWDRRRLM</sequence>
<dbReference type="Gene3D" id="1.10.10.60">
    <property type="entry name" value="Homeodomain-like"/>
    <property type="match status" value="1"/>
</dbReference>
<protein>
    <recommendedName>
        <fullName evidence="3">Homeobox domain-containing protein</fullName>
    </recommendedName>
</protein>
<dbReference type="SUPFAM" id="SSF46689">
    <property type="entry name" value="Homeodomain-like"/>
    <property type="match status" value="1"/>
</dbReference>
<keyword evidence="1 2" id="KW-0371">Homeobox</keyword>
<evidence type="ECO:0000256" key="2">
    <source>
        <dbReference type="RuleBase" id="RU000682"/>
    </source>
</evidence>
<keyword evidence="1 2" id="KW-0238">DNA-binding</keyword>
<feature type="DNA-binding region" description="Homeobox" evidence="1">
    <location>
        <begin position="66"/>
        <end position="125"/>
    </location>
</feature>
<dbReference type="InterPro" id="IPR001356">
    <property type="entry name" value="HD"/>
</dbReference>
<dbReference type="InterPro" id="IPR009057">
    <property type="entry name" value="Homeodomain-like_sf"/>
</dbReference>
<evidence type="ECO:0000256" key="1">
    <source>
        <dbReference type="PROSITE-ProRule" id="PRU00108"/>
    </source>
</evidence>
<proteinExistence type="predicted"/>
<dbReference type="EMBL" id="FUEG01000001">
    <property type="protein sequence ID" value="SJK97985.1"/>
    <property type="molecule type" value="Genomic_DNA"/>
</dbReference>
<evidence type="ECO:0000259" key="3">
    <source>
        <dbReference type="PROSITE" id="PS50071"/>
    </source>
</evidence>
<keyword evidence="5" id="KW-1185">Reference proteome</keyword>
<name>A0A284QNE5_ARMOS</name>
<evidence type="ECO:0000313" key="5">
    <source>
        <dbReference type="Proteomes" id="UP000219338"/>
    </source>
</evidence>
<dbReference type="SMART" id="SM00389">
    <property type="entry name" value="HOX"/>
    <property type="match status" value="1"/>
</dbReference>
<gene>
    <name evidence="4" type="ORF">ARMOST_01241</name>
</gene>